<sequence>MLTTPHFWGFKVDGMNLTTLHRPRLTSQVNHLYDLLERQKQNSLKLEEQVTLLEFQLDLLKLNQQISTVDQLGLTPEALHLNKHLRRRIFLFKKQFSDVATTELFRNKLPSEKFEQVLFLLIETLNQNIDTLEISGCVSVKESRYDTL</sequence>
<name>A0A2S3QVW4_VIBVL</name>
<evidence type="ECO:0000313" key="2">
    <source>
        <dbReference type="EMBL" id="POB42002.1"/>
    </source>
</evidence>
<accession>A0A2S3QVW4</accession>
<gene>
    <name evidence="2" type="ORF">CRN52_23760</name>
</gene>
<dbReference type="Proteomes" id="UP000237466">
    <property type="component" value="Unassembled WGS sequence"/>
</dbReference>
<comment type="caution">
    <text evidence="2">The sequence shown here is derived from an EMBL/GenBank/DDBJ whole genome shotgun (WGS) entry which is preliminary data.</text>
</comment>
<evidence type="ECO:0000256" key="1">
    <source>
        <dbReference type="SAM" id="Coils"/>
    </source>
</evidence>
<proteinExistence type="predicted"/>
<reference evidence="2 3" key="1">
    <citation type="journal article" date="2018" name="Front. Microbiol.">
        <title>Phylogeny of Vibrio vulnificus from the Analysis of the Core-Genome: Implications for Intra-Species Taxonomy.</title>
        <authorList>
            <person name="Roig F.J."/>
            <person name="Gonzalez-Candelas F."/>
            <person name="Sanjuan E."/>
            <person name="Fouz B."/>
            <person name="Feil E.J."/>
            <person name="Llorens C."/>
            <person name="Baker-Austin C."/>
            <person name="Oliver J.D."/>
            <person name="Danin-Poleg Y."/>
            <person name="Gibas C.J."/>
            <person name="Kashi Y."/>
            <person name="Gulig P.A."/>
            <person name="Morrison S.S."/>
            <person name="Amaro C."/>
        </authorList>
    </citation>
    <scope>NUCLEOTIDE SEQUENCE [LARGE SCALE GENOMIC DNA]</scope>
    <source>
        <strain evidence="2 3">CECT4608</strain>
    </source>
</reference>
<dbReference type="AlphaFoldDB" id="A0A2S3QVW4"/>
<evidence type="ECO:0000313" key="3">
    <source>
        <dbReference type="Proteomes" id="UP000237466"/>
    </source>
</evidence>
<dbReference type="EMBL" id="PDGH01000146">
    <property type="protein sequence ID" value="POB42002.1"/>
    <property type="molecule type" value="Genomic_DNA"/>
</dbReference>
<protein>
    <submittedName>
        <fullName evidence="2">Uncharacterized protein</fullName>
    </submittedName>
</protein>
<keyword evidence="1" id="KW-0175">Coiled coil</keyword>
<organism evidence="2 3">
    <name type="scientific">Vibrio vulnificus</name>
    <dbReference type="NCBI Taxonomy" id="672"/>
    <lineage>
        <taxon>Bacteria</taxon>
        <taxon>Pseudomonadati</taxon>
        <taxon>Pseudomonadota</taxon>
        <taxon>Gammaproteobacteria</taxon>
        <taxon>Vibrionales</taxon>
        <taxon>Vibrionaceae</taxon>
        <taxon>Vibrio</taxon>
    </lineage>
</organism>
<feature type="coiled-coil region" evidence="1">
    <location>
        <begin position="29"/>
        <end position="56"/>
    </location>
</feature>